<protein>
    <submittedName>
        <fullName evidence="1">Uncharacterized protein</fullName>
    </submittedName>
</protein>
<organism evidence="1">
    <name type="scientific">hydrothermal vent metagenome</name>
    <dbReference type="NCBI Taxonomy" id="652676"/>
    <lineage>
        <taxon>unclassified sequences</taxon>
        <taxon>metagenomes</taxon>
        <taxon>ecological metagenomes</taxon>
    </lineage>
</organism>
<accession>A0A1W1BZA7</accession>
<proteinExistence type="predicted"/>
<evidence type="ECO:0000313" key="1">
    <source>
        <dbReference type="EMBL" id="SFV58836.1"/>
    </source>
</evidence>
<reference evidence="1" key="1">
    <citation type="submission" date="2016-10" db="EMBL/GenBank/DDBJ databases">
        <authorList>
            <person name="de Groot N.N."/>
        </authorList>
    </citation>
    <scope>NUCLEOTIDE SEQUENCE</scope>
</reference>
<gene>
    <name evidence="1" type="ORF">MNB_SV-13-1160</name>
</gene>
<dbReference type="EMBL" id="FPHM01000054">
    <property type="protein sequence ID" value="SFV58836.1"/>
    <property type="molecule type" value="Genomic_DNA"/>
</dbReference>
<name>A0A1W1BZA7_9ZZZZ</name>
<sequence>MPTLFDMDDKIELSFYRKDGNNFEDFIVKLYKIKYPNLRGFFMDNNRLFF</sequence>
<dbReference type="AlphaFoldDB" id="A0A1W1BZA7"/>